<dbReference type="Proteomes" id="UP001236014">
    <property type="component" value="Chromosome"/>
</dbReference>
<gene>
    <name evidence="1" type="ORF">QRX50_38940</name>
</gene>
<dbReference type="AlphaFoldDB" id="A0A9Y2IDK5"/>
<sequence length="56" mass="6348">MPTRPGLGVELDPEQVELAHEQYLAHGLGRRDDAVAMRYLRSGWTFDPKKPCLVAR</sequence>
<evidence type="ECO:0000313" key="2">
    <source>
        <dbReference type="Proteomes" id="UP001236014"/>
    </source>
</evidence>
<organism evidence="1 2">
    <name type="scientific">Amycolatopsis carbonis</name>
    <dbReference type="NCBI Taxonomy" id="715471"/>
    <lineage>
        <taxon>Bacteria</taxon>
        <taxon>Bacillati</taxon>
        <taxon>Actinomycetota</taxon>
        <taxon>Actinomycetes</taxon>
        <taxon>Pseudonocardiales</taxon>
        <taxon>Pseudonocardiaceae</taxon>
        <taxon>Amycolatopsis</taxon>
    </lineage>
</organism>
<protein>
    <recommendedName>
        <fullName evidence="3">Glucarate dehydratase</fullName>
    </recommendedName>
</protein>
<proteinExistence type="predicted"/>
<dbReference type="SUPFAM" id="SSF51604">
    <property type="entry name" value="Enolase C-terminal domain-like"/>
    <property type="match status" value="1"/>
</dbReference>
<dbReference type="EMBL" id="CP127294">
    <property type="protein sequence ID" value="WIX77326.1"/>
    <property type="molecule type" value="Genomic_DNA"/>
</dbReference>
<keyword evidence="2" id="KW-1185">Reference proteome</keyword>
<dbReference type="KEGG" id="acab:QRX50_38940"/>
<evidence type="ECO:0000313" key="1">
    <source>
        <dbReference type="EMBL" id="WIX77326.1"/>
    </source>
</evidence>
<dbReference type="RefSeq" id="WP_285968067.1">
    <property type="nucleotide sequence ID" value="NZ_CP127294.1"/>
</dbReference>
<accession>A0A9Y2IDK5</accession>
<dbReference type="InterPro" id="IPR036849">
    <property type="entry name" value="Enolase-like_C_sf"/>
</dbReference>
<evidence type="ECO:0008006" key="3">
    <source>
        <dbReference type="Google" id="ProtNLM"/>
    </source>
</evidence>
<name>A0A9Y2IDK5_9PSEU</name>
<reference evidence="1 2" key="1">
    <citation type="submission" date="2023-06" db="EMBL/GenBank/DDBJ databases">
        <authorList>
            <person name="Oyuntsetseg B."/>
            <person name="Kim S.B."/>
        </authorList>
    </citation>
    <scope>NUCLEOTIDE SEQUENCE [LARGE SCALE GENOMIC DNA]</scope>
    <source>
        <strain evidence="1 2">2-15</strain>
    </source>
</reference>